<comment type="caution">
    <text evidence="1">The sequence shown here is derived from an EMBL/GenBank/DDBJ whole genome shotgun (WGS) entry which is preliminary data.</text>
</comment>
<keyword evidence="2" id="KW-1185">Reference proteome</keyword>
<gene>
    <name evidence="1" type="ORF">ACN38_g6646</name>
</gene>
<protein>
    <submittedName>
        <fullName evidence="1">Uncharacterized protein</fullName>
    </submittedName>
</protein>
<sequence length="122" mass="13715">MFSVEYRNQADHSLAEVHGYPILWFHKKTHLMIYKGLQQFLTARWFSDVSVEASSMHGGFTKYPSVGTGLSSAQYCSQGIQQKYLAAAYISQIHDGSVICVQMKQLTTIGLQHSDKIQQNGN</sequence>
<dbReference type="Proteomes" id="UP000037696">
    <property type="component" value="Unassembled WGS sequence"/>
</dbReference>
<evidence type="ECO:0000313" key="1">
    <source>
        <dbReference type="EMBL" id="KOS42465.1"/>
    </source>
</evidence>
<evidence type="ECO:0000313" key="2">
    <source>
        <dbReference type="Proteomes" id="UP000037696"/>
    </source>
</evidence>
<proteinExistence type="predicted"/>
<organism evidence="1 2">
    <name type="scientific">Penicillium nordicum</name>
    <dbReference type="NCBI Taxonomy" id="229535"/>
    <lineage>
        <taxon>Eukaryota</taxon>
        <taxon>Fungi</taxon>
        <taxon>Dikarya</taxon>
        <taxon>Ascomycota</taxon>
        <taxon>Pezizomycotina</taxon>
        <taxon>Eurotiomycetes</taxon>
        <taxon>Eurotiomycetidae</taxon>
        <taxon>Eurotiales</taxon>
        <taxon>Aspergillaceae</taxon>
        <taxon>Penicillium</taxon>
    </lineage>
</organism>
<name>A0A0M9WF36_9EURO</name>
<accession>A0A0M9WF36</accession>
<dbReference type="EMBL" id="LHQQ01000105">
    <property type="protein sequence ID" value="KOS42465.1"/>
    <property type="molecule type" value="Genomic_DNA"/>
</dbReference>
<dbReference type="AlphaFoldDB" id="A0A0M9WF36"/>
<reference evidence="1 2" key="1">
    <citation type="submission" date="2015-08" db="EMBL/GenBank/DDBJ databases">
        <title>Genome sequencing of Penicillium nordicum.</title>
        <authorList>
            <person name="Nguyen H.D."/>
            <person name="Seifert K.A."/>
        </authorList>
    </citation>
    <scope>NUCLEOTIDE SEQUENCE [LARGE SCALE GENOMIC DNA]</scope>
    <source>
        <strain evidence="1 2">DAOMC 185683</strain>
    </source>
</reference>